<name>A0A5S9NKD0_9GAMM</name>
<accession>A0A5S9NKD0</accession>
<evidence type="ECO:0000313" key="2">
    <source>
        <dbReference type="Proteomes" id="UP000434580"/>
    </source>
</evidence>
<organism evidence="1 2">
    <name type="scientific">BD1-7 clade bacterium</name>
    <dbReference type="NCBI Taxonomy" id="2029982"/>
    <lineage>
        <taxon>Bacteria</taxon>
        <taxon>Pseudomonadati</taxon>
        <taxon>Pseudomonadota</taxon>
        <taxon>Gammaproteobacteria</taxon>
        <taxon>Cellvibrionales</taxon>
        <taxon>Spongiibacteraceae</taxon>
        <taxon>BD1-7 clade</taxon>
    </lineage>
</organism>
<proteinExistence type="predicted"/>
<dbReference type="AlphaFoldDB" id="A0A5S9NKD0"/>
<reference evidence="1 2" key="1">
    <citation type="submission" date="2019-11" db="EMBL/GenBank/DDBJ databases">
        <authorList>
            <person name="Holert J."/>
        </authorList>
    </citation>
    <scope>NUCLEOTIDE SEQUENCE [LARGE SCALE GENOMIC DNA]</scope>
    <source>
        <strain evidence="1">BC5_2</strain>
    </source>
</reference>
<gene>
    <name evidence="1" type="ORF">DPBNPPHM_03087</name>
</gene>
<protein>
    <submittedName>
        <fullName evidence="1">Uncharacterized protein</fullName>
    </submittedName>
</protein>
<dbReference type="EMBL" id="CACSII010000003">
    <property type="protein sequence ID" value="CAA0093484.1"/>
    <property type="molecule type" value="Genomic_DNA"/>
</dbReference>
<sequence length="76" mass="8555">MVDVRTATASDRQGIEQTLLLSFATYPAFRYLWPRSVDYLTIGSGFMMLVVKSLPTVCQPERVSTLALIISRMPIM</sequence>
<evidence type="ECO:0000313" key="1">
    <source>
        <dbReference type="EMBL" id="CAA0093484.1"/>
    </source>
</evidence>
<dbReference type="Proteomes" id="UP000434580">
    <property type="component" value="Unassembled WGS sequence"/>
</dbReference>